<feature type="domain" description="FAD-binding PCMH-type" evidence="6">
    <location>
        <begin position="32"/>
        <end position="212"/>
    </location>
</feature>
<name>A0ABZ0I8H3_9GAMM</name>
<dbReference type="EMBL" id="CP136865">
    <property type="protein sequence ID" value="WOJ95450.1"/>
    <property type="molecule type" value="Genomic_DNA"/>
</dbReference>
<dbReference type="Gene3D" id="1.10.45.10">
    <property type="entry name" value="Vanillyl-alcohol Oxidase, Chain A, domain 4"/>
    <property type="match status" value="1"/>
</dbReference>
<comment type="similarity">
    <text evidence="2">Belongs to the FAD-binding oxidoreductase/transferase type 4 family.</text>
</comment>
<dbReference type="PROSITE" id="PS51387">
    <property type="entry name" value="FAD_PCMH"/>
    <property type="match status" value="1"/>
</dbReference>
<evidence type="ECO:0000256" key="5">
    <source>
        <dbReference type="ARBA" id="ARBA00023002"/>
    </source>
</evidence>
<dbReference type="Proteomes" id="UP001626549">
    <property type="component" value="Chromosome"/>
</dbReference>
<comment type="cofactor">
    <cofactor evidence="1">
        <name>FAD</name>
        <dbReference type="ChEBI" id="CHEBI:57692"/>
    </cofactor>
</comment>
<dbReference type="Gene3D" id="3.30.70.2740">
    <property type="match status" value="1"/>
</dbReference>
<evidence type="ECO:0000256" key="4">
    <source>
        <dbReference type="ARBA" id="ARBA00022827"/>
    </source>
</evidence>
<dbReference type="InterPro" id="IPR016164">
    <property type="entry name" value="FAD-linked_Oxase-like_C"/>
</dbReference>
<dbReference type="PANTHER" id="PTHR43716">
    <property type="entry name" value="D-2-HYDROXYGLUTARATE DEHYDROGENASE, MITOCHONDRIAL"/>
    <property type="match status" value="1"/>
</dbReference>
<evidence type="ECO:0000259" key="6">
    <source>
        <dbReference type="PROSITE" id="PS51387"/>
    </source>
</evidence>
<accession>A0ABZ0I8H3</accession>
<keyword evidence="5" id="KW-0560">Oxidoreductase</keyword>
<dbReference type="InterPro" id="IPR016169">
    <property type="entry name" value="FAD-bd_PCMH_sub2"/>
</dbReference>
<evidence type="ECO:0000256" key="3">
    <source>
        <dbReference type="ARBA" id="ARBA00022630"/>
    </source>
</evidence>
<dbReference type="InterPro" id="IPR016171">
    <property type="entry name" value="Vanillyl_alc_oxidase_C-sub2"/>
</dbReference>
<evidence type="ECO:0000256" key="1">
    <source>
        <dbReference type="ARBA" id="ARBA00001974"/>
    </source>
</evidence>
<keyword evidence="4" id="KW-0274">FAD</keyword>
<protein>
    <submittedName>
        <fullName evidence="7">FAD-binding oxidoreductase</fullName>
    </submittedName>
</protein>
<dbReference type="Pfam" id="PF01565">
    <property type="entry name" value="FAD_binding_4"/>
    <property type="match status" value="1"/>
</dbReference>
<gene>
    <name evidence="7" type="ORF">R0137_09275</name>
</gene>
<dbReference type="SUPFAM" id="SSF56176">
    <property type="entry name" value="FAD-binding/transporter-associated domain-like"/>
    <property type="match status" value="1"/>
</dbReference>
<evidence type="ECO:0000313" key="7">
    <source>
        <dbReference type="EMBL" id="WOJ95450.1"/>
    </source>
</evidence>
<proteinExistence type="inferred from homology"/>
<dbReference type="InterPro" id="IPR004113">
    <property type="entry name" value="FAD-bd_oxidored_4_C"/>
</dbReference>
<dbReference type="InterPro" id="IPR016166">
    <property type="entry name" value="FAD-bd_PCMH"/>
</dbReference>
<dbReference type="InterPro" id="IPR006094">
    <property type="entry name" value="Oxid_FAD_bind_N"/>
</dbReference>
<organism evidence="7 8">
    <name type="scientific">Congregibacter brevis</name>
    <dbReference type="NCBI Taxonomy" id="3081201"/>
    <lineage>
        <taxon>Bacteria</taxon>
        <taxon>Pseudomonadati</taxon>
        <taxon>Pseudomonadota</taxon>
        <taxon>Gammaproteobacteria</taxon>
        <taxon>Cellvibrionales</taxon>
        <taxon>Halieaceae</taxon>
        <taxon>Congregibacter</taxon>
    </lineage>
</organism>
<dbReference type="InterPro" id="IPR051264">
    <property type="entry name" value="FAD-oxidored/transferase_4"/>
</dbReference>
<evidence type="ECO:0000313" key="8">
    <source>
        <dbReference type="Proteomes" id="UP001626549"/>
    </source>
</evidence>
<dbReference type="PANTHER" id="PTHR43716:SF1">
    <property type="entry name" value="D-2-HYDROXYGLUTARATE DEHYDROGENASE, MITOCHONDRIAL"/>
    <property type="match status" value="1"/>
</dbReference>
<reference evidence="7 8" key="1">
    <citation type="submission" date="2023-10" db="EMBL/GenBank/DDBJ databases">
        <title>Two novel species belonging to the OM43/NOR5 clade.</title>
        <authorList>
            <person name="Park M."/>
        </authorList>
    </citation>
    <scope>NUCLEOTIDE SEQUENCE [LARGE SCALE GENOMIC DNA]</scope>
    <source>
        <strain evidence="7 8">IMCC45268</strain>
    </source>
</reference>
<dbReference type="RefSeq" id="WP_407326146.1">
    <property type="nucleotide sequence ID" value="NZ_CP136865.1"/>
</dbReference>
<dbReference type="Gene3D" id="3.30.43.10">
    <property type="entry name" value="Uridine Diphospho-n-acetylenolpyruvylglucosamine Reductase, domain 2"/>
    <property type="match status" value="1"/>
</dbReference>
<sequence length="466" mass="50452">MNLLEELDDALSPGGLLTGSDVTGRAAGVWRSDALCALAIARPRSTEEVSKVLKLCSKHKVSVVSQGGLTGLVHGADASPDQLILSLERMRSIESIDPLQRTATVEAGVTLQTVQESAEEHDLFFPLDLGGRGTATVGGNAATNAGGNRVIRYGMMRDMVLGLEAVLADGTVVSSMNHLIKNNAGYDLKQLFLGTEGTLGVITRLVLRLREAPSSENIAFVAFNSFESVPKMLKHADRELGGALSAYEVLWKNFYSLVTEAPAKNRRPLPSEYPYYALIEAQGSNQELDERRFEMALESALEDGLIVDAIVAKSSTERQNLWAIRDDVEQTFRDGPPVIFDVSLPVSAMESYTAGVKSSLEAQLEDSVCWIFGHLGDGNLHIIVQTPDGKAQQHRKTIEHAVYQPLESIGGSVSAEHGIGLEKKPYLHLSRSETEIRLMQTLKAAMDPLGILNPGKVIDPIQSPSL</sequence>
<dbReference type="SUPFAM" id="SSF55103">
    <property type="entry name" value="FAD-linked oxidases, C-terminal domain"/>
    <property type="match status" value="1"/>
</dbReference>
<keyword evidence="8" id="KW-1185">Reference proteome</keyword>
<dbReference type="InterPro" id="IPR036318">
    <property type="entry name" value="FAD-bd_PCMH-like_sf"/>
</dbReference>
<keyword evidence="3" id="KW-0285">Flavoprotein</keyword>
<dbReference type="Gene3D" id="3.30.465.10">
    <property type="match status" value="1"/>
</dbReference>
<dbReference type="Gene3D" id="3.30.70.2190">
    <property type="match status" value="1"/>
</dbReference>
<evidence type="ECO:0000256" key="2">
    <source>
        <dbReference type="ARBA" id="ARBA00008000"/>
    </source>
</evidence>
<dbReference type="InterPro" id="IPR016167">
    <property type="entry name" value="FAD-bd_PCMH_sub1"/>
</dbReference>
<dbReference type="Pfam" id="PF02913">
    <property type="entry name" value="FAD-oxidase_C"/>
    <property type="match status" value="1"/>
</dbReference>